<evidence type="ECO:0000313" key="2">
    <source>
        <dbReference type="Proteomes" id="UP000595437"/>
    </source>
</evidence>
<dbReference type="AlphaFoldDB" id="A0A7T8JWH0"/>
<protein>
    <submittedName>
        <fullName evidence="1">Sphingomyelin phosphodiesterase 2</fullName>
    </submittedName>
</protein>
<proteinExistence type="predicted"/>
<dbReference type="EMBL" id="CP045905">
    <property type="protein sequence ID" value="QQP37014.1"/>
    <property type="molecule type" value="Genomic_DNA"/>
</dbReference>
<gene>
    <name evidence="1" type="ORF">FKW44_022295</name>
</gene>
<evidence type="ECO:0000313" key="1">
    <source>
        <dbReference type="EMBL" id="QQP37014.1"/>
    </source>
</evidence>
<keyword evidence="2" id="KW-1185">Reference proteome</keyword>
<accession>A0A7T8JWH0</accession>
<sequence length="82" mass="9054">LKGVFANATFDVFLLQGLWMEYDHNAIAETLPSHLGITGFRELGSSSMCDGRITRAGCSGLSIFQLIFISGIHFDDGWNAWE</sequence>
<reference evidence="2" key="1">
    <citation type="submission" date="2021-01" db="EMBL/GenBank/DDBJ databases">
        <title>Caligus Genome Assembly.</title>
        <authorList>
            <person name="Gallardo-Escarate C."/>
        </authorList>
    </citation>
    <scope>NUCLEOTIDE SEQUENCE [LARGE SCALE GENOMIC DNA]</scope>
</reference>
<feature type="non-terminal residue" evidence="1">
    <location>
        <position position="1"/>
    </location>
</feature>
<feature type="non-terminal residue" evidence="1">
    <location>
        <position position="82"/>
    </location>
</feature>
<name>A0A7T8JWH0_CALRO</name>
<dbReference type="Proteomes" id="UP000595437">
    <property type="component" value="Chromosome 16"/>
</dbReference>
<organism evidence="1 2">
    <name type="scientific">Caligus rogercresseyi</name>
    <name type="common">Sea louse</name>
    <dbReference type="NCBI Taxonomy" id="217165"/>
    <lineage>
        <taxon>Eukaryota</taxon>
        <taxon>Metazoa</taxon>
        <taxon>Ecdysozoa</taxon>
        <taxon>Arthropoda</taxon>
        <taxon>Crustacea</taxon>
        <taxon>Multicrustacea</taxon>
        <taxon>Hexanauplia</taxon>
        <taxon>Copepoda</taxon>
        <taxon>Siphonostomatoida</taxon>
        <taxon>Caligidae</taxon>
        <taxon>Caligus</taxon>
    </lineage>
</organism>